<name>A0AA90SED2_9GAMM</name>
<accession>A0AA90SED2</accession>
<evidence type="ECO:0000313" key="2">
    <source>
        <dbReference type="Proteomes" id="UP001178148"/>
    </source>
</evidence>
<keyword evidence="2" id="KW-1185">Reference proteome</keyword>
<dbReference type="EMBL" id="JASXSV010000059">
    <property type="protein sequence ID" value="MDP0590382.1"/>
    <property type="molecule type" value="Genomic_DNA"/>
</dbReference>
<gene>
    <name evidence="1" type="ORF">QS748_14805</name>
</gene>
<organism evidence="1 2">
    <name type="scientific">Candidatus Endonucleibacter bathymodioli</name>
    <dbReference type="NCBI Taxonomy" id="539814"/>
    <lineage>
        <taxon>Bacteria</taxon>
        <taxon>Pseudomonadati</taxon>
        <taxon>Pseudomonadota</taxon>
        <taxon>Gammaproteobacteria</taxon>
        <taxon>Oceanospirillales</taxon>
        <taxon>Endozoicomonadaceae</taxon>
        <taxon>Candidatus Endonucleibacter</taxon>
    </lineage>
</organism>
<proteinExistence type="predicted"/>
<dbReference type="Proteomes" id="UP001178148">
    <property type="component" value="Unassembled WGS sequence"/>
</dbReference>
<feature type="non-terminal residue" evidence="1">
    <location>
        <position position="1"/>
    </location>
</feature>
<evidence type="ECO:0000313" key="1">
    <source>
        <dbReference type="EMBL" id="MDP0590382.1"/>
    </source>
</evidence>
<protein>
    <submittedName>
        <fullName evidence="1">Uncharacterized protein</fullName>
    </submittedName>
</protein>
<dbReference type="AlphaFoldDB" id="A0AA90SED2"/>
<comment type="caution">
    <text evidence="1">The sequence shown here is derived from an EMBL/GenBank/DDBJ whole genome shotgun (WGS) entry which is preliminary data.</text>
</comment>
<sequence length="807" mass="92126">GGAGGGAGVFLSGTIGIAMGAVLANLDNMVNDTQLEFPKNVTEIYDNKIKQECLNKFNITEQHMAFFKSQIGKLKINIEIGLELINDLQLKMDEILNDSETFPDLVIDFQKLICTFKETQSQALVIKLSAEEIQNFNKDSAINCLLNNEEQRDLLLYLLAEIIQFTTALQDAGLFIAHQITTFHTSIYKSNSSNAPLLLTRPDKILDIFDSMTGDAYIKFITKYGRSLDFKGKGDAYNDKLKTSHALLQAYILKYRLTFSSSSFLKKLIETTQDMFENKLNSKNKHRLALIKTSLTKKIYFAQTEVQTLSTGIKKHDYIFFKEINRRLHSKTRENNRKPRSLGDSYHSSANTMKPLNHWVTACLATAGLYIGNMNGVFKKQDDVDSIVVDNYSKQSIESIHPITSPEISSWIDALRSIAPMNHDQQCSLKNHKLKKPKIKHLTASTILNNLDCNIEDLISSLSCNSFIHVNNKRIDVEPFASMLDDIMHKEEDMDSTFDLLSSCSSSIISIIKELEIQYKGISLKQLFTSNDYKKDVNIKRMEKLLSTKYYTPDSYNRMRVITEFTDAWFMLNQPNLPAIVLVPVTLRDFNIIQACVNNNLLDCELCVDQELREPILENFLDINGNDKELGVIFASLNVFCRNHDKDFSSFTENIPESVPAHEKVFINAINKLLLDPTMTNCQQSMYDIAKEIDEKYHTEIPMKLVENQYHQGTCCKSWMDILGRTILDMKKHSWFAKKDDTCIDNATVATSSVIPIHQFLNKNVRMKTYLRKAIYVRETYATVNKAYDLLLTKNKQDRSSSTQLSR</sequence>
<reference evidence="1 2" key="1">
    <citation type="journal article" date="2023" name="bioRxiv">
        <title>An intranuclear bacterial parasite of deep-sea mussels expresses apoptosis inhibitors acquired from its host.</title>
        <authorList>
            <person name="Gonzalez Porras M.A."/>
            <person name="Assie A."/>
            <person name="Tietjen M."/>
            <person name="Violette M."/>
            <person name="Kleiner M."/>
            <person name="Gruber-Vodicka H."/>
            <person name="Dubilier N."/>
            <person name="Leisch N."/>
        </authorList>
    </citation>
    <scope>NUCLEOTIDE SEQUENCE [LARGE SCALE GENOMIC DNA]</scope>
    <source>
        <strain evidence="1">IAP13</strain>
    </source>
</reference>